<gene>
    <name evidence="5" type="primary">txxe 1235-purR8</name>
    <name evidence="5" type="ORF">TXXE_05655</name>
</gene>
<sequence length="342" mass="37651">MASRKEVAELAGVSEATVSRVLNGVGPVREETRQRVLEAARKLNYQIHALAASFARGRSGNLGVVLPHVPKVRLFSTYYFSEMLDGIGEAVRERGMGLLLLYRRPQEPFDYVPLFRSVRIDACIVLGASSLPEEEAGIRAMADEGLPFCMIDHRSGDGRASSVCAAHEEGSRRAVQHLIESGYRKIGFLNGSPWYSPSREREAGYMRALREAGLAPDPKRMFAGNYSRTSGRRAAEDVYARLRDLDAIFVANDRMAIGLMQALRERGVRVPDDLAIVGCDDSDAAAMVDPPLTSVRVPFGAMGRTAAERLLDRLPDWRGTESVFHETLATELVVRESSAPRS</sequence>
<dbReference type="Gene3D" id="3.40.50.2300">
    <property type="match status" value="2"/>
</dbReference>
<dbReference type="InterPro" id="IPR046335">
    <property type="entry name" value="LacI/GalR-like_sensor"/>
</dbReference>
<proteinExistence type="predicted"/>
<evidence type="ECO:0000313" key="5">
    <source>
        <dbReference type="EMBL" id="CAG5081953.1"/>
    </source>
</evidence>
<organism evidence="5 6">
    <name type="scientific">Thermobacillus xylanilyticus</name>
    <dbReference type="NCBI Taxonomy" id="76633"/>
    <lineage>
        <taxon>Bacteria</taxon>
        <taxon>Bacillati</taxon>
        <taxon>Bacillota</taxon>
        <taxon>Bacilli</taxon>
        <taxon>Bacillales</taxon>
        <taxon>Paenibacillaceae</taxon>
        <taxon>Thermobacillus</taxon>
    </lineage>
</organism>
<name>A0ABM8V1Y8_THEXY</name>
<reference evidence="5 6" key="1">
    <citation type="submission" date="2021-04" db="EMBL/GenBank/DDBJ databases">
        <authorList>
            <person name="Rakotoarivonina H."/>
        </authorList>
    </citation>
    <scope>NUCLEOTIDE SEQUENCE [LARGE SCALE GENOMIC DNA]</scope>
    <source>
        <strain evidence="5 6">XE</strain>
    </source>
</reference>
<dbReference type="PANTHER" id="PTHR30146">
    <property type="entry name" value="LACI-RELATED TRANSCRIPTIONAL REPRESSOR"/>
    <property type="match status" value="1"/>
</dbReference>
<dbReference type="Proteomes" id="UP000681526">
    <property type="component" value="Unassembled WGS sequence"/>
</dbReference>
<keyword evidence="2" id="KW-0238">DNA-binding</keyword>
<comment type="caution">
    <text evidence="5">The sequence shown here is derived from an EMBL/GenBank/DDBJ whole genome shotgun (WGS) entry which is preliminary data.</text>
</comment>
<dbReference type="CDD" id="cd01392">
    <property type="entry name" value="HTH_LacI"/>
    <property type="match status" value="1"/>
</dbReference>
<dbReference type="InterPro" id="IPR000843">
    <property type="entry name" value="HTH_LacI"/>
</dbReference>
<dbReference type="PROSITE" id="PS50932">
    <property type="entry name" value="HTH_LACI_2"/>
    <property type="match status" value="1"/>
</dbReference>
<evidence type="ECO:0000256" key="2">
    <source>
        <dbReference type="ARBA" id="ARBA00023125"/>
    </source>
</evidence>
<feature type="domain" description="HTH lacI-type" evidence="4">
    <location>
        <begin position="2"/>
        <end position="56"/>
    </location>
</feature>
<protein>
    <submittedName>
        <fullName evidence="5">HTH-type transcriptional repressor purR Purine nucleotide synthesis repressor</fullName>
    </submittedName>
</protein>
<dbReference type="PANTHER" id="PTHR30146:SF109">
    <property type="entry name" value="HTH-TYPE TRANSCRIPTIONAL REGULATOR GALS"/>
    <property type="match status" value="1"/>
</dbReference>
<evidence type="ECO:0000256" key="1">
    <source>
        <dbReference type="ARBA" id="ARBA00023015"/>
    </source>
</evidence>
<evidence type="ECO:0000256" key="3">
    <source>
        <dbReference type="ARBA" id="ARBA00023163"/>
    </source>
</evidence>
<dbReference type="InterPro" id="IPR028082">
    <property type="entry name" value="Peripla_BP_I"/>
</dbReference>
<keyword evidence="1" id="KW-0805">Transcription regulation</keyword>
<evidence type="ECO:0000313" key="6">
    <source>
        <dbReference type="Proteomes" id="UP000681526"/>
    </source>
</evidence>
<dbReference type="RefSeq" id="WP_213483803.1">
    <property type="nucleotide sequence ID" value="NZ_CAJRAY010000024.1"/>
</dbReference>
<keyword evidence="6" id="KW-1185">Reference proteome</keyword>
<dbReference type="Pfam" id="PF00356">
    <property type="entry name" value="LacI"/>
    <property type="match status" value="1"/>
</dbReference>
<dbReference type="Gene3D" id="1.10.260.40">
    <property type="entry name" value="lambda repressor-like DNA-binding domains"/>
    <property type="match status" value="1"/>
</dbReference>
<dbReference type="SMART" id="SM00354">
    <property type="entry name" value="HTH_LACI"/>
    <property type="match status" value="1"/>
</dbReference>
<dbReference type="CDD" id="cd06267">
    <property type="entry name" value="PBP1_LacI_sugar_binding-like"/>
    <property type="match status" value="1"/>
</dbReference>
<evidence type="ECO:0000259" key="4">
    <source>
        <dbReference type="PROSITE" id="PS50932"/>
    </source>
</evidence>
<dbReference type="InterPro" id="IPR010982">
    <property type="entry name" value="Lambda_DNA-bd_dom_sf"/>
</dbReference>
<keyword evidence="3" id="KW-0804">Transcription</keyword>
<dbReference type="SUPFAM" id="SSF53822">
    <property type="entry name" value="Periplasmic binding protein-like I"/>
    <property type="match status" value="1"/>
</dbReference>
<dbReference type="SUPFAM" id="SSF47413">
    <property type="entry name" value="lambda repressor-like DNA-binding domains"/>
    <property type="match status" value="1"/>
</dbReference>
<dbReference type="Pfam" id="PF13377">
    <property type="entry name" value="Peripla_BP_3"/>
    <property type="match status" value="1"/>
</dbReference>
<accession>A0ABM8V1Y8</accession>
<dbReference type="EMBL" id="CAJRAY010000024">
    <property type="protein sequence ID" value="CAG5081953.1"/>
    <property type="molecule type" value="Genomic_DNA"/>
</dbReference>